<evidence type="ECO:0000256" key="1">
    <source>
        <dbReference type="ARBA" id="ARBA00022679"/>
    </source>
</evidence>
<accession>A0ABW1KT73</accession>
<keyword evidence="1" id="KW-0808">Transferase</keyword>
<dbReference type="Pfam" id="PF00483">
    <property type="entry name" value="NTP_transferase"/>
    <property type="match status" value="1"/>
</dbReference>
<dbReference type="Gene3D" id="3.90.550.10">
    <property type="entry name" value="Spore Coat Polysaccharide Biosynthesis Protein SpsA, Chain A"/>
    <property type="match status" value="1"/>
</dbReference>
<keyword evidence="5" id="KW-1185">Reference proteome</keyword>
<evidence type="ECO:0000313" key="5">
    <source>
        <dbReference type="Proteomes" id="UP001596116"/>
    </source>
</evidence>
<dbReference type="Proteomes" id="UP001596116">
    <property type="component" value="Unassembled WGS sequence"/>
</dbReference>
<proteinExistence type="predicted"/>
<protein>
    <submittedName>
        <fullName evidence="4">Nucleotidyltransferase family protein</fullName>
    </submittedName>
</protein>
<keyword evidence="2" id="KW-0548">Nucleotidyltransferase</keyword>
<dbReference type="CDD" id="cd06422">
    <property type="entry name" value="NTP_transferase_like_1"/>
    <property type="match status" value="1"/>
</dbReference>
<name>A0ABW1KT73_9PROT</name>
<dbReference type="RefSeq" id="WP_379879562.1">
    <property type="nucleotide sequence ID" value="NZ_JBHPON010000001.1"/>
</dbReference>
<dbReference type="InterPro" id="IPR029044">
    <property type="entry name" value="Nucleotide-diphossugar_trans"/>
</dbReference>
<evidence type="ECO:0000259" key="3">
    <source>
        <dbReference type="Pfam" id="PF00483"/>
    </source>
</evidence>
<dbReference type="InterPro" id="IPR005835">
    <property type="entry name" value="NTP_transferase_dom"/>
</dbReference>
<organism evidence="4 5">
    <name type="scientific">Hyphococcus aureus</name>
    <dbReference type="NCBI Taxonomy" id="2666033"/>
    <lineage>
        <taxon>Bacteria</taxon>
        <taxon>Pseudomonadati</taxon>
        <taxon>Pseudomonadota</taxon>
        <taxon>Alphaproteobacteria</taxon>
        <taxon>Parvularculales</taxon>
        <taxon>Parvularculaceae</taxon>
        <taxon>Hyphococcus</taxon>
    </lineage>
</organism>
<dbReference type="EMBL" id="JBHPON010000001">
    <property type="protein sequence ID" value="MFC6035109.1"/>
    <property type="molecule type" value="Genomic_DNA"/>
</dbReference>
<dbReference type="PANTHER" id="PTHR43584:SF8">
    <property type="entry name" value="N-ACETYLMURAMATE ALPHA-1-PHOSPHATE URIDYLYLTRANSFERASE"/>
    <property type="match status" value="1"/>
</dbReference>
<dbReference type="InterPro" id="IPR050065">
    <property type="entry name" value="GlmU-like"/>
</dbReference>
<evidence type="ECO:0000256" key="2">
    <source>
        <dbReference type="ARBA" id="ARBA00022695"/>
    </source>
</evidence>
<dbReference type="SUPFAM" id="SSF53448">
    <property type="entry name" value="Nucleotide-diphospho-sugar transferases"/>
    <property type="match status" value="1"/>
</dbReference>
<evidence type="ECO:0000313" key="4">
    <source>
        <dbReference type="EMBL" id="MFC6035109.1"/>
    </source>
</evidence>
<dbReference type="PANTHER" id="PTHR43584">
    <property type="entry name" value="NUCLEOTIDYL TRANSFERASE"/>
    <property type="match status" value="1"/>
</dbReference>
<comment type="caution">
    <text evidence="4">The sequence shown here is derived from an EMBL/GenBank/DDBJ whole genome shotgun (WGS) entry which is preliminary data.</text>
</comment>
<gene>
    <name evidence="4" type="ORF">ACFMB1_06105</name>
</gene>
<sequence>MGIPHTAMVLAAGLGTRMRPLTDDTPKPLIPVAGKALMDYALDRFADAGVTRAVVNVHYLADQVETHVAARPAPEIIISDERGLLLETGGGLKKARARLGDDPVFCTNTDAIMIDGDGPEACAALSEAWKSAEMDALLLLVPIARTSGYDGRGDFNRSANGRIALRAGDAAPYVFTGLQILSPSLIDEGPDGAFSTRMLWDKAAARGRLHGVVYGGDWLHVGDPQGLQDAEARLSQSAPDGRQ</sequence>
<feature type="domain" description="Nucleotidyl transferase" evidence="3">
    <location>
        <begin position="7"/>
        <end position="149"/>
    </location>
</feature>
<reference evidence="4 5" key="1">
    <citation type="submission" date="2024-09" db="EMBL/GenBank/DDBJ databases">
        <authorList>
            <person name="Zhang Z.-H."/>
        </authorList>
    </citation>
    <scope>NUCLEOTIDE SEQUENCE [LARGE SCALE GENOMIC DNA]</scope>
    <source>
        <strain evidence="4 5">HHTR114</strain>
    </source>
</reference>